<feature type="compositionally biased region" description="Low complexity" evidence="1">
    <location>
        <begin position="551"/>
        <end position="562"/>
    </location>
</feature>
<dbReference type="RefSeq" id="XP_013240272.1">
    <property type="nucleotide sequence ID" value="XM_013384818.1"/>
</dbReference>
<keyword evidence="4" id="KW-1185">Reference proteome</keyword>
<feature type="region of interest" description="Disordered" evidence="1">
    <location>
        <begin position="544"/>
        <end position="594"/>
    </location>
</feature>
<feature type="compositionally biased region" description="Basic and acidic residues" evidence="1">
    <location>
        <begin position="890"/>
        <end position="905"/>
    </location>
</feature>
<dbReference type="Proteomes" id="UP000027361">
    <property type="component" value="Unassembled WGS sequence"/>
</dbReference>
<sequence length="986" mass="105364">MPCLCDDTSRVGPAGGYAFRLNFQSPVPWPDRRLQSSSNVNSAHADVSNSNATSPGAKFLPQRDTGERQYASAAYVQQLYYATLWQGEAYASLSDFARYTSRLFTQCIEQCEQGGNGTAPPSAGERHDPELAPDSQRPNGIRLLVEVLQLLLRSGDRVSRRMRQVVPSRLGRVTRKSAETSGDEGDISLPEWKALTACLQSGPAASVRAYLEQQYQTEEGGADATVSLVGIVKHWLAAMECRELQLQILLTLLALRVCASDPVVLEEHRCERVRKTEAQAQAQHVERQEGESQSNDRLANTQEESQNDDLQLCGIQALSQQGQPQLLSSGKECLGGEEGKEKERENEGDAPIAKKRKRKSMPPHRFGGVGAGIGGAFPWQRRLTKETHRSVSSTAATPGAGEGLLSAGDEQTWKLAADGSGIGDEQISFDVDALSTRFEMLTDKLCLLTLVTGLGDLMPTAEGESKAKAEAGGTPGTAIGASAATNVLFGSAARPKDARDERDEVQYFCSSIVKPFFSTALPRQYAALRSKCFVTAGNAGTGFKGTPSWPGVSASGATVGGSKRSKSGTLLASPSAGMDSGSASAAGAGPGIAPSSAEKLDLNLALRDEKRKQREKAAHAKEAFDTEALRRELDSQARNSKRLRRDSSVGPGAGATSATAAAEGGKGGKEKAKVTREVDMVRRFRRSASAVLTSDVLHSVGPNSGSTAGGRQNNEESSSTGLAASDAAAKQTSTKVFGARPRVLERTQSLIPRRSATPSSADGWTGVRLPRQSSVLHDDRQPPHQHPQVRQASVPPPHMMAASKASVEQPVQQDLTVSASEEAEADIKECVKDTAQDISDTAEEEEQGDGEGDDDEEPMEVIIPRKRKSLAEKSASSSNTLGRWMFFESHDLSDVGDKDKKRAERPQSLPSKNPFARTVSESNSGGSTGLQRARTGRNPSTVAKALAHAPTSEEQQHTQIVEDILVESCPAELGRMWGGCTPLRSP</sequence>
<feature type="compositionally biased region" description="Basic residues" evidence="1">
    <location>
        <begin position="353"/>
        <end position="362"/>
    </location>
</feature>
<comment type="caution">
    <text evidence="3">The sequence shown here is derived from an EMBL/GenBank/DDBJ whole genome shotgun (WGS) entry which is preliminary data.</text>
</comment>
<feature type="region of interest" description="Disordered" evidence="1">
    <location>
        <begin position="691"/>
        <end position="878"/>
    </location>
</feature>
<feature type="domain" description="DNA replication regulator Sld3 C-terminal" evidence="2">
    <location>
        <begin position="144"/>
        <end position="682"/>
    </location>
</feature>
<dbReference type="OrthoDB" id="2551383at2759"/>
<evidence type="ECO:0000256" key="1">
    <source>
        <dbReference type="SAM" id="MobiDB-lite"/>
    </source>
</evidence>
<feature type="compositionally biased region" description="Basic and acidic residues" evidence="1">
    <location>
        <begin position="666"/>
        <end position="678"/>
    </location>
</feature>
<feature type="compositionally biased region" description="Basic and acidic residues" evidence="1">
    <location>
        <begin position="825"/>
        <end position="835"/>
    </location>
</feature>
<feature type="region of interest" description="Disordered" evidence="1">
    <location>
        <begin position="890"/>
        <end position="958"/>
    </location>
</feature>
<gene>
    <name evidence="3" type="ORF">K437DRAFT_276645</name>
</gene>
<feature type="region of interest" description="Disordered" evidence="1">
    <location>
        <begin position="323"/>
        <end position="373"/>
    </location>
</feature>
<feature type="compositionally biased region" description="Low complexity" evidence="1">
    <location>
        <begin position="572"/>
        <end position="594"/>
    </location>
</feature>
<feature type="compositionally biased region" description="Polar residues" evidence="1">
    <location>
        <begin position="701"/>
        <end position="722"/>
    </location>
</feature>
<dbReference type="GeneID" id="25266745"/>
<feature type="region of interest" description="Disordered" evidence="1">
    <location>
        <begin position="610"/>
        <end position="678"/>
    </location>
</feature>
<dbReference type="InParanoid" id="A0A066V627"/>
<feature type="compositionally biased region" description="Low complexity" evidence="1">
    <location>
        <begin position="323"/>
        <end position="332"/>
    </location>
</feature>
<name>A0A066V627_TILAU</name>
<organism evidence="3 4">
    <name type="scientific">Tilletiaria anomala (strain ATCC 24038 / CBS 436.72 / UBC 951)</name>
    <dbReference type="NCBI Taxonomy" id="1037660"/>
    <lineage>
        <taxon>Eukaryota</taxon>
        <taxon>Fungi</taxon>
        <taxon>Dikarya</taxon>
        <taxon>Basidiomycota</taxon>
        <taxon>Ustilaginomycotina</taxon>
        <taxon>Exobasidiomycetes</taxon>
        <taxon>Georgefischeriales</taxon>
        <taxon>Tilletiariaceae</taxon>
        <taxon>Tilletiaria</taxon>
    </lineage>
</organism>
<feature type="region of interest" description="Disordered" evidence="1">
    <location>
        <begin position="30"/>
        <end position="63"/>
    </location>
</feature>
<dbReference type="InterPro" id="IPR013948">
    <property type="entry name" value="DNA_replication_reg_Sld3_C"/>
</dbReference>
<reference evidence="3 4" key="1">
    <citation type="submission" date="2014-05" db="EMBL/GenBank/DDBJ databases">
        <title>Draft genome sequence of a rare smut relative, Tilletiaria anomala UBC 951.</title>
        <authorList>
            <consortium name="DOE Joint Genome Institute"/>
            <person name="Toome M."/>
            <person name="Kuo A."/>
            <person name="Henrissat B."/>
            <person name="Lipzen A."/>
            <person name="Tritt A."/>
            <person name="Yoshinaga Y."/>
            <person name="Zane M."/>
            <person name="Barry K."/>
            <person name="Grigoriev I.V."/>
            <person name="Spatafora J.W."/>
            <person name="Aimea M.C."/>
        </authorList>
    </citation>
    <scope>NUCLEOTIDE SEQUENCE [LARGE SCALE GENOMIC DNA]</scope>
    <source>
        <strain evidence="3 4">UBC 951</strain>
    </source>
</reference>
<accession>A0A066V627</accession>
<protein>
    <recommendedName>
        <fullName evidence="2">DNA replication regulator Sld3 C-terminal domain-containing protein</fullName>
    </recommendedName>
</protein>
<feature type="compositionally biased region" description="Polar residues" evidence="1">
    <location>
        <begin position="746"/>
        <end position="762"/>
    </location>
</feature>
<feature type="compositionally biased region" description="Acidic residues" evidence="1">
    <location>
        <begin position="840"/>
        <end position="859"/>
    </location>
</feature>
<feature type="region of interest" description="Disordered" evidence="1">
    <location>
        <begin position="114"/>
        <end position="137"/>
    </location>
</feature>
<feature type="compositionally biased region" description="Low complexity" evidence="1">
    <location>
        <begin position="654"/>
        <end position="663"/>
    </location>
</feature>
<feature type="compositionally biased region" description="Polar residues" evidence="1">
    <location>
        <begin position="35"/>
        <end position="54"/>
    </location>
</feature>
<dbReference type="AlphaFoldDB" id="A0A066V627"/>
<feature type="compositionally biased region" description="Polar residues" evidence="1">
    <location>
        <begin position="809"/>
        <end position="819"/>
    </location>
</feature>
<evidence type="ECO:0000313" key="4">
    <source>
        <dbReference type="Proteomes" id="UP000027361"/>
    </source>
</evidence>
<feature type="compositionally biased region" description="Basic and acidic residues" evidence="1">
    <location>
        <begin position="610"/>
        <end position="635"/>
    </location>
</feature>
<proteinExistence type="predicted"/>
<dbReference type="Pfam" id="PF08639">
    <property type="entry name" value="Sld3_STD"/>
    <property type="match status" value="1"/>
</dbReference>
<feature type="region of interest" description="Disordered" evidence="1">
    <location>
        <begin position="280"/>
        <end position="306"/>
    </location>
</feature>
<feature type="compositionally biased region" description="Polar residues" evidence="1">
    <location>
        <begin position="291"/>
        <end position="304"/>
    </location>
</feature>
<evidence type="ECO:0000313" key="3">
    <source>
        <dbReference type="EMBL" id="KDN37207.1"/>
    </source>
</evidence>
<evidence type="ECO:0000259" key="2">
    <source>
        <dbReference type="Pfam" id="PF08639"/>
    </source>
</evidence>
<feature type="compositionally biased region" description="Basic and acidic residues" evidence="1">
    <location>
        <begin position="337"/>
        <end position="347"/>
    </location>
</feature>
<feature type="region of interest" description="Disordered" evidence="1">
    <location>
        <begin position="385"/>
        <end position="405"/>
    </location>
</feature>
<dbReference type="EMBL" id="JMSN01000147">
    <property type="protein sequence ID" value="KDN37207.1"/>
    <property type="molecule type" value="Genomic_DNA"/>
</dbReference>
<dbReference type="HOGENOM" id="CLU_302507_0_0_1"/>